<gene>
    <name evidence="3" type="ORF">LCGC14_0114520</name>
</gene>
<dbReference type="Gene3D" id="3.40.50.720">
    <property type="entry name" value="NAD(P)-binding Rossmann-like Domain"/>
    <property type="match status" value="1"/>
</dbReference>
<dbReference type="PRINTS" id="PR00080">
    <property type="entry name" value="SDRFAMILY"/>
</dbReference>
<accession>A0A0F9YAK6</accession>
<reference evidence="3" key="1">
    <citation type="journal article" date="2015" name="Nature">
        <title>Complex archaea that bridge the gap between prokaryotes and eukaryotes.</title>
        <authorList>
            <person name="Spang A."/>
            <person name="Saw J.H."/>
            <person name="Jorgensen S.L."/>
            <person name="Zaremba-Niedzwiedzka K."/>
            <person name="Martijn J."/>
            <person name="Lind A.E."/>
            <person name="van Eijk R."/>
            <person name="Schleper C."/>
            <person name="Guy L."/>
            <person name="Ettema T.J."/>
        </authorList>
    </citation>
    <scope>NUCLEOTIDE SEQUENCE</scope>
</reference>
<dbReference type="PROSITE" id="PS00061">
    <property type="entry name" value="ADH_SHORT"/>
    <property type="match status" value="1"/>
</dbReference>
<name>A0A0F9YAK6_9ZZZZ</name>
<dbReference type="GO" id="GO:0016491">
    <property type="term" value="F:oxidoreductase activity"/>
    <property type="evidence" value="ECO:0007669"/>
    <property type="project" value="UniProtKB-KW"/>
</dbReference>
<dbReference type="NCBIfam" id="NF006123">
    <property type="entry name" value="PRK08267.1"/>
    <property type="match status" value="1"/>
</dbReference>
<dbReference type="InterPro" id="IPR002347">
    <property type="entry name" value="SDR_fam"/>
</dbReference>
<evidence type="ECO:0008006" key="4">
    <source>
        <dbReference type="Google" id="ProtNLM"/>
    </source>
</evidence>
<organism evidence="3">
    <name type="scientific">marine sediment metagenome</name>
    <dbReference type="NCBI Taxonomy" id="412755"/>
    <lineage>
        <taxon>unclassified sequences</taxon>
        <taxon>metagenomes</taxon>
        <taxon>ecological metagenomes</taxon>
    </lineage>
</organism>
<evidence type="ECO:0000313" key="3">
    <source>
        <dbReference type="EMBL" id="KKO01644.1"/>
    </source>
</evidence>
<keyword evidence="2" id="KW-0560">Oxidoreductase</keyword>
<dbReference type="InterPro" id="IPR036291">
    <property type="entry name" value="NAD(P)-bd_dom_sf"/>
</dbReference>
<sequence length="270" mass="29269">MNQAKGRKSIFITGASSGMGRATALKFASEGWFIGAFDIAQAGLDSLKEELGAENGFFMTLDVTNAEQFAEAMSAFGEATGGRLDLMFSNAGISAAAGMFDEVSWEEIMKVVNVNFFGVMIGIRTAIPLLKTTPGSLCLTNASSSAIWGTAGIGAYSATKHAVRGLTEALSIELKRYGVRAADLLPGLIDTPILPESLRAIAPTEGQWRLVPTTEIADTVWDAYHQDVLHWYVPKELREFHRQVVDNPEAVREERFELAQQMAAMAEQKS</sequence>
<comment type="similarity">
    <text evidence="1">Belongs to the short-chain dehydrogenases/reductases (SDR) family.</text>
</comment>
<dbReference type="PANTHER" id="PTHR43391">
    <property type="entry name" value="RETINOL DEHYDROGENASE-RELATED"/>
    <property type="match status" value="1"/>
</dbReference>
<dbReference type="EMBL" id="LAZR01000034">
    <property type="protein sequence ID" value="KKO01644.1"/>
    <property type="molecule type" value="Genomic_DNA"/>
</dbReference>
<protein>
    <recommendedName>
        <fullName evidence="4">Short-chain dehydrogenase/reductase SDR</fullName>
    </recommendedName>
</protein>
<dbReference type="Pfam" id="PF00106">
    <property type="entry name" value="adh_short"/>
    <property type="match status" value="1"/>
</dbReference>
<dbReference type="PANTHER" id="PTHR43391:SF82">
    <property type="entry name" value="OXIDOREDUCTASE SADH-RELATED"/>
    <property type="match status" value="1"/>
</dbReference>
<dbReference type="InterPro" id="IPR020904">
    <property type="entry name" value="Sc_DH/Rdtase_CS"/>
</dbReference>
<proteinExistence type="inferred from homology"/>
<evidence type="ECO:0000256" key="2">
    <source>
        <dbReference type="ARBA" id="ARBA00023002"/>
    </source>
</evidence>
<dbReference type="SUPFAM" id="SSF51735">
    <property type="entry name" value="NAD(P)-binding Rossmann-fold domains"/>
    <property type="match status" value="1"/>
</dbReference>
<comment type="caution">
    <text evidence="3">The sequence shown here is derived from an EMBL/GenBank/DDBJ whole genome shotgun (WGS) entry which is preliminary data.</text>
</comment>
<dbReference type="AlphaFoldDB" id="A0A0F9YAK6"/>
<evidence type="ECO:0000256" key="1">
    <source>
        <dbReference type="ARBA" id="ARBA00006484"/>
    </source>
</evidence>
<dbReference type="PRINTS" id="PR00081">
    <property type="entry name" value="GDHRDH"/>
</dbReference>